<dbReference type="GO" id="GO:0003700">
    <property type="term" value="F:DNA-binding transcription factor activity"/>
    <property type="evidence" value="ECO:0007669"/>
    <property type="project" value="InterPro"/>
</dbReference>
<reference evidence="5" key="1">
    <citation type="submission" date="2010-07" db="EMBL/GenBank/DDBJ databases">
        <authorList>
            <person name="Muzny D."/>
            <person name="Qin X."/>
            <person name="Buhay C."/>
            <person name="Dugan-Rocha S."/>
            <person name="Ding Y."/>
            <person name="Chen G."/>
            <person name="Hawes A."/>
            <person name="Holder M."/>
            <person name="Jhangiani S."/>
            <person name="Johnson A."/>
            <person name="Khan Z."/>
            <person name="Li Z."/>
            <person name="Liu W."/>
            <person name="Liu X."/>
            <person name="Perez L."/>
            <person name="Shen H."/>
            <person name="Wang Q."/>
            <person name="Watt J."/>
            <person name="Xi L."/>
            <person name="Xin Y."/>
            <person name="Zhou J."/>
            <person name="Deng J."/>
            <person name="Jiang H."/>
            <person name="Liu Y."/>
            <person name="Qu J."/>
            <person name="Song X.-Z."/>
            <person name="Zhang L."/>
            <person name="Villasana D."/>
            <person name="Johnson A."/>
            <person name="Liu J."/>
            <person name="Liyanage D."/>
            <person name="Lorensuhewa L."/>
            <person name="Robinson T."/>
            <person name="Song A."/>
            <person name="Song B.-B."/>
            <person name="Dinh H."/>
            <person name="Thornton R."/>
            <person name="Coyle M."/>
            <person name="Francisco L."/>
            <person name="Jackson L."/>
            <person name="Javaid M."/>
            <person name="Korchina V."/>
            <person name="Kovar C."/>
            <person name="Mata R."/>
            <person name="Mathew T."/>
            <person name="Ngo R."/>
            <person name="Nguyen L."/>
            <person name="Nguyen N."/>
            <person name="Okwuonu G."/>
            <person name="Ongeri F."/>
            <person name="Pham C."/>
            <person name="Simmons D."/>
            <person name="Wilczek-Boney K."/>
            <person name="Hale W."/>
            <person name="Jakkamsetti A."/>
            <person name="Pham P."/>
            <person name="Ruth R."/>
            <person name="San Lucas F."/>
            <person name="Warren J."/>
            <person name="Zhang J."/>
            <person name="Zhao Z."/>
            <person name="Zhou C."/>
            <person name="Zhu D."/>
            <person name="Lee S."/>
            <person name="Bess C."/>
            <person name="Blankenburg K."/>
            <person name="Forbes L."/>
            <person name="Fu Q."/>
            <person name="Gubbala S."/>
            <person name="Hirani K."/>
            <person name="Jayaseelan J.C."/>
            <person name="Lara F."/>
            <person name="Munidasa M."/>
            <person name="Palculict T."/>
            <person name="Patil S."/>
            <person name="Pu L.-L."/>
            <person name="Saada N."/>
            <person name="Tang L."/>
            <person name="Weissenberger G."/>
            <person name="Zhu Y."/>
            <person name="Hemphill L."/>
            <person name="Shang Y."/>
            <person name="Youmans B."/>
            <person name="Ayvaz T."/>
            <person name="Ross M."/>
            <person name="Santibanez J."/>
            <person name="Aqrawi P."/>
            <person name="Gross S."/>
            <person name="Joshi V."/>
            <person name="Fowler G."/>
            <person name="Nazareth L."/>
            <person name="Reid J."/>
            <person name="Worley K."/>
            <person name="Petrosino J."/>
            <person name="Highlander S."/>
            <person name="Gibbs R."/>
        </authorList>
    </citation>
    <scope>NUCLEOTIDE SEQUENCE [LARGE SCALE GENOMIC DNA]</scope>
    <source>
        <strain evidence="5">ATCC 33861</strain>
    </source>
</reference>
<accession>D7VGN9</accession>
<evidence type="ECO:0000256" key="1">
    <source>
        <dbReference type="ARBA" id="ARBA00023015"/>
    </source>
</evidence>
<dbReference type="PROSITE" id="PS00041">
    <property type="entry name" value="HTH_ARAC_FAMILY_1"/>
    <property type="match status" value="1"/>
</dbReference>
<evidence type="ECO:0000313" key="5">
    <source>
        <dbReference type="EMBL" id="EFK59241.1"/>
    </source>
</evidence>
<proteinExistence type="predicted"/>
<dbReference type="SUPFAM" id="SSF46689">
    <property type="entry name" value="Homeodomain-like"/>
    <property type="match status" value="1"/>
</dbReference>
<dbReference type="STRING" id="525373.HMPREF0766_10158"/>
<protein>
    <submittedName>
        <fullName evidence="5">Transcriptional regulator, AraC family</fullName>
    </submittedName>
</protein>
<dbReference type="HOGENOM" id="CLU_841746_0_0_10"/>
<dbReference type="eggNOG" id="COG2207">
    <property type="taxonomic scope" value="Bacteria"/>
</dbReference>
<dbReference type="EMBL" id="ACHA02000002">
    <property type="protein sequence ID" value="EFK59241.1"/>
    <property type="molecule type" value="Genomic_DNA"/>
</dbReference>
<dbReference type="InterPro" id="IPR020449">
    <property type="entry name" value="Tscrpt_reg_AraC-type_HTH"/>
</dbReference>
<dbReference type="SMART" id="SM00342">
    <property type="entry name" value="HTH_ARAC"/>
    <property type="match status" value="1"/>
</dbReference>
<comment type="caution">
    <text evidence="5">The sequence shown here is derived from an EMBL/GenBank/DDBJ whole genome shotgun (WGS) entry which is preliminary data.</text>
</comment>
<dbReference type="InterPro" id="IPR009057">
    <property type="entry name" value="Homeodomain-like_sf"/>
</dbReference>
<gene>
    <name evidence="5" type="ORF">HMPREF0766_10158</name>
</gene>
<keyword evidence="3" id="KW-0804">Transcription</keyword>
<feature type="domain" description="HTH araC/xylS-type" evidence="4">
    <location>
        <begin position="250"/>
        <end position="350"/>
    </location>
</feature>
<dbReference type="Proteomes" id="UP000006258">
    <property type="component" value="Unassembled WGS sequence"/>
</dbReference>
<dbReference type="PRINTS" id="PR00032">
    <property type="entry name" value="HTHARAC"/>
</dbReference>
<evidence type="ECO:0000313" key="6">
    <source>
        <dbReference type="Proteomes" id="UP000006258"/>
    </source>
</evidence>
<dbReference type="AlphaFoldDB" id="D7VGN9"/>
<dbReference type="PROSITE" id="PS01124">
    <property type="entry name" value="HTH_ARAC_FAMILY_2"/>
    <property type="match status" value="1"/>
</dbReference>
<dbReference type="PANTHER" id="PTHR47893">
    <property type="entry name" value="REGULATORY PROTEIN PCHR"/>
    <property type="match status" value="1"/>
</dbReference>
<evidence type="ECO:0000256" key="3">
    <source>
        <dbReference type="ARBA" id="ARBA00023163"/>
    </source>
</evidence>
<keyword evidence="1" id="KW-0805">Transcription regulation</keyword>
<name>D7VGN9_SPHSI</name>
<dbReference type="Pfam" id="PF12833">
    <property type="entry name" value="HTH_18"/>
    <property type="match status" value="1"/>
</dbReference>
<dbReference type="InterPro" id="IPR053142">
    <property type="entry name" value="PchR_regulatory_protein"/>
</dbReference>
<sequence length="354" mass="40640">MKFASATTAIRNCKLIIGIAYMKKLLLNITYTLTPQWLQQFSDQIGTRLIDNKIILFSREIAEGRIYFIELMPGLSVMLRDMIVHQPIHFSRKAKEDDLVFVYYDLSENISTHIVNGVGHMVGLNSPFDMGIVDSSVESSYIPILGERVYSLCLLVSKKLLIKLFKNHIQNNNKNVYFDPERNTLLFYGHIDSRSKLLLHQLKKKSYTDPSFELFFKSTSYRLFGLLIEGFSKISYPSFKLSDIEIKGILATQEYILTQLWVKFPGVSNLARMAGMSESKYKLAFRRVFNDTPNNFFLTEKLFLAKRLLTSGDYNSVLEIAYELGYSKSSYFSAVYRSKFGVLPGSVLVRKKSS</sequence>
<keyword evidence="6" id="KW-1185">Reference proteome</keyword>
<keyword evidence="2" id="KW-0238">DNA-binding</keyword>
<evidence type="ECO:0000259" key="4">
    <source>
        <dbReference type="PROSITE" id="PS01124"/>
    </source>
</evidence>
<dbReference type="InterPro" id="IPR018060">
    <property type="entry name" value="HTH_AraC"/>
</dbReference>
<evidence type="ECO:0000256" key="2">
    <source>
        <dbReference type="ARBA" id="ARBA00023125"/>
    </source>
</evidence>
<organism evidence="5 6">
    <name type="scientific">Sphingobacterium spiritivorum ATCC 33861</name>
    <dbReference type="NCBI Taxonomy" id="525373"/>
    <lineage>
        <taxon>Bacteria</taxon>
        <taxon>Pseudomonadati</taxon>
        <taxon>Bacteroidota</taxon>
        <taxon>Sphingobacteriia</taxon>
        <taxon>Sphingobacteriales</taxon>
        <taxon>Sphingobacteriaceae</taxon>
        <taxon>Sphingobacterium</taxon>
    </lineage>
</organism>
<dbReference type="Gene3D" id="1.10.10.60">
    <property type="entry name" value="Homeodomain-like"/>
    <property type="match status" value="1"/>
</dbReference>
<dbReference type="GO" id="GO:0043565">
    <property type="term" value="F:sequence-specific DNA binding"/>
    <property type="evidence" value="ECO:0007669"/>
    <property type="project" value="InterPro"/>
</dbReference>
<dbReference type="InterPro" id="IPR018062">
    <property type="entry name" value="HTH_AraC-typ_CS"/>
</dbReference>
<dbReference type="PANTHER" id="PTHR47893:SF1">
    <property type="entry name" value="REGULATORY PROTEIN PCHR"/>
    <property type="match status" value="1"/>
</dbReference>